<dbReference type="SUPFAM" id="SSF56645">
    <property type="entry name" value="Acyl-CoA dehydrogenase NM domain-like"/>
    <property type="match status" value="1"/>
</dbReference>
<organism evidence="2 3">
    <name type="scientific">Burkholderia mayonis</name>
    <dbReference type="NCBI Taxonomy" id="1385591"/>
    <lineage>
        <taxon>Bacteria</taxon>
        <taxon>Pseudomonadati</taxon>
        <taxon>Pseudomonadota</taxon>
        <taxon>Betaproteobacteria</taxon>
        <taxon>Burkholderiales</taxon>
        <taxon>Burkholderiaceae</taxon>
        <taxon>Burkholderia</taxon>
        <taxon>pseudomallei group</taxon>
    </lineage>
</organism>
<dbReference type="AlphaFoldDB" id="A0A1B4FUZ7"/>
<dbReference type="SUPFAM" id="SSF47203">
    <property type="entry name" value="Acyl-CoA dehydrogenase C-terminal domain-like"/>
    <property type="match status" value="1"/>
</dbReference>
<evidence type="ECO:0000259" key="1">
    <source>
        <dbReference type="Pfam" id="PF02771"/>
    </source>
</evidence>
<dbReference type="PANTHER" id="PTHR43884:SF12">
    <property type="entry name" value="ISOVALERYL-COA DEHYDROGENASE, MITOCHONDRIAL-RELATED"/>
    <property type="match status" value="1"/>
</dbReference>
<accession>A0A1B4FUZ7</accession>
<dbReference type="Proteomes" id="UP000067711">
    <property type="component" value="Chromosome 2"/>
</dbReference>
<dbReference type="InterPro" id="IPR046373">
    <property type="entry name" value="Acyl-CoA_Oxase/DH_mid-dom_sf"/>
</dbReference>
<evidence type="ECO:0000313" key="2">
    <source>
        <dbReference type="EMBL" id="AOJ07476.1"/>
    </source>
</evidence>
<proteinExistence type="predicted"/>
<protein>
    <submittedName>
        <fullName evidence="2">Acyl-CoA dehydrogenase</fullName>
    </submittedName>
</protein>
<dbReference type="GO" id="GO:0003995">
    <property type="term" value="F:acyl-CoA dehydrogenase activity"/>
    <property type="evidence" value="ECO:0007669"/>
    <property type="project" value="TreeGrafter"/>
</dbReference>
<gene>
    <name evidence="2" type="ORF">WS71_09260</name>
</gene>
<name>A0A1B4FUZ7_9BURK</name>
<dbReference type="InterPro" id="IPR013786">
    <property type="entry name" value="AcylCoA_DH/ox_N"/>
</dbReference>
<dbReference type="InterPro" id="IPR009100">
    <property type="entry name" value="AcylCoA_DH/oxidase_NM_dom_sf"/>
</dbReference>
<dbReference type="Pfam" id="PF02771">
    <property type="entry name" value="Acyl-CoA_dh_N"/>
    <property type="match status" value="1"/>
</dbReference>
<dbReference type="InterPro" id="IPR036250">
    <property type="entry name" value="AcylCo_DH-like_C"/>
</dbReference>
<dbReference type="EMBL" id="CP013388">
    <property type="protein sequence ID" value="AOJ07476.1"/>
    <property type="molecule type" value="Genomic_DNA"/>
</dbReference>
<feature type="domain" description="Acyl-CoA dehydrogenase/oxidase N-terminal" evidence="1">
    <location>
        <begin position="23"/>
        <end position="114"/>
    </location>
</feature>
<dbReference type="PANTHER" id="PTHR43884">
    <property type="entry name" value="ACYL-COA DEHYDROGENASE"/>
    <property type="match status" value="1"/>
</dbReference>
<dbReference type="RefSeq" id="WP_066489083.1">
    <property type="nucleotide sequence ID" value="NZ_CP013388.1"/>
</dbReference>
<dbReference type="InterPro" id="IPR037069">
    <property type="entry name" value="AcylCoA_DH/ox_N_sf"/>
</dbReference>
<dbReference type="Gene3D" id="1.10.540.10">
    <property type="entry name" value="Acyl-CoA dehydrogenase/oxidase, N-terminal domain"/>
    <property type="match status" value="1"/>
</dbReference>
<evidence type="ECO:0000313" key="3">
    <source>
        <dbReference type="Proteomes" id="UP000067711"/>
    </source>
</evidence>
<sequence length="371" mass="39204">MGTSHATRLTRIALDPALTDWLDAHAASLDASSASKQQLVPRLAVAGAFRAGVPERDGAAADVVEAVATIAALARHSLTAAFVCWAQRTFIEYLLHSPNAALRARWLPSLLSGEAAGATGLSNAMKYLQGIESLQLDATPDPSSSEAWRLNGALPWVTNVRPGGALVAVAVAHEGRAASIFAVRDDAAGLTRSDDLDLIALRGSNTAALRFDDVALDARWRIHDDAHAFLPAVRPAFLGMQCAMAIGLASRSLDEARGSAGAARRVLDTEIAAASDALDATVERLVAGLRDGTFGAQRARLFEIRIALAELAQTAVQLELQASGGRAYVRRDGVDNGFERRWREAAFVPVVTPSLVQLKSELAKHAARDAA</sequence>
<dbReference type="Gene3D" id="2.40.110.10">
    <property type="entry name" value="Butyryl-CoA Dehydrogenase, subunit A, domain 2"/>
    <property type="match status" value="1"/>
</dbReference>
<dbReference type="GO" id="GO:0050660">
    <property type="term" value="F:flavin adenine dinucleotide binding"/>
    <property type="evidence" value="ECO:0007669"/>
    <property type="project" value="InterPro"/>
</dbReference>
<reference evidence="2 3" key="1">
    <citation type="submission" date="2015-12" db="EMBL/GenBank/DDBJ databases">
        <title>Diversity of Burkholderia near neighbor genomes.</title>
        <authorList>
            <person name="Sahl J."/>
            <person name="Wagner D."/>
            <person name="Keim P."/>
        </authorList>
    </citation>
    <scope>NUCLEOTIDE SEQUENCE [LARGE SCALE GENOMIC DNA]</scope>
    <source>
        <strain evidence="2 3">BDU8</strain>
    </source>
</reference>